<dbReference type="Pfam" id="PF13673">
    <property type="entry name" value="Acetyltransf_10"/>
    <property type="match status" value="1"/>
</dbReference>
<dbReference type="InterPro" id="IPR052564">
    <property type="entry name" value="N-acetyltrans/Recomb-assoc"/>
</dbReference>
<keyword evidence="3" id="KW-1185">Reference proteome</keyword>
<dbReference type="InterPro" id="IPR016181">
    <property type="entry name" value="Acyl_CoA_acyltransferase"/>
</dbReference>
<dbReference type="Proteomes" id="UP000199068">
    <property type="component" value="Unassembled WGS sequence"/>
</dbReference>
<name>A0A1G9MS55_9FIRM</name>
<dbReference type="AlphaFoldDB" id="A0A1G9MS55"/>
<keyword evidence="2" id="KW-0808">Transferase</keyword>
<dbReference type="PANTHER" id="PTHR43451">
    <property type="entry name" value="ACETYLTRANSFERASE (GNAT) FAMILY PROTEIN"/>
    <property type="match status" value="1"/>
</dbReference>
<dbReference type="SUPFAM" id="SSF55729">
    <property type="entry name" value="Acyl-CoA N-acyltransferases (Nat)"/>
    <property type="match status" value="1"/>
</dbReference>
<dbReference type="InterPro" id="IPR000182">
    <property type="entry name" value="GNAT_dom"/>
</dbReference>
<dbReference type="PROSITE" id="PS51186">
    <property type="entry name" value="GNAT"/>
    <property type="match status" value="1"/>
</dbReference>
<dbReference type="STRING" id="1121325.SAMN04515677_103326"/>
<feature type="domain" description="N-acetyltransferase" evidence="1">
    <location>
        <begin position="1"/>
        <end position="150"/>
    </location>
</feature>
<dbReference type="Gene3D" id="3.40.630.30">
    <property type="match status" value="1"/>
</dbReference>
<sequence>MEIREYKTSDCKAITDLFYNTVHYINSKDYTQEQLDVWATGNIDIDKWNKSFLNNYTVVMEDNGTIVGFGDVNNVGYLDRLYVHKNYQNRGIATSICDVLENKYDVDHIITHASITAKLFFEKRGYIVVKKQFVDRDGVQLINYVMQKNK</sequence>
<evidence type="ECO:0000313" key="3">
    <source>
        <dbReference type="Proteomes" id="UP000199068"/>
    </source>
</evidence>
<evidence type="ECO:0000313" key="2">
    <source>
        <dbReference type="EMBL" id="SDL76737.1"/>
    </source>
</evidence>
<dbReference type="CDD" id="cd04301">
    <property type="entry name" value="NAT_SF"/>
    <property type="match status" value="1"/>
</dbReference>
<dbReference type="GO" id="GO:0016747">
    <property type="term" value="F:acyltransferase activity, transferring groups other than amino-acyl groups"/>
    <property type="evidence" value="ECO:0007669"/>
    <property type="project" value="InterPro"/>
</dbReference>
<dbReference type="PANTHER" id="PTHR43451:SF1">
    <property type="entry name" value="ACETYLTRANSFERASE"/>
    <property type="match status" value="1"/>
</dbReference>
<evidence type="ECO:0000259" key="1">
    <source>
        <dbReference type="PROSITE" id="PS51186"/>
    </source>
</evidence>
<accession>A0A1G9MS55</accession>
<proteinExistence type="predicted"/>
<dbReference type="RefSeq" id="WP_092725018.1">
    <property type="nucleotide sequence ID" value="NZ_FNGW01000003.1"/>
</dbReference>
<dbReference type="EMBL" id="FNGW01000003">
    <property type="protein sequence ID" value="SDL76737.1"/>
    <property type="molecule type" value="Genomic_DNA"/>
</dbReference>
<organism evidence="2 3">
    <name type="scientific">Romboutsia lituseburensis DSM 797</name>
    <dbReference type="NCBI Taxonomy" id="1121325"/>
    <lineage>
        <taxon>Bacteria</taxon>
        <taxon>Bacillati</taxon>
        <taxon>Bacillota</taxon>
        <taxon>Clostridia</taxon>
        <taxon>Peptostreptococcales</taxon>
        <taxon>Peptostreptococcaceae</taxon>
        <taxon>Romboutsia</taxon>
    </lineage>
</organism>
<gene>
    <name evidence="2" type="ORF">SAMN04515677_103326</name>
</gene>
<protein>
    <submittedName>
        <fullName evidence="2">Putative acetyltransferase</fullName>
    </submittedName>
</protein>
<reference evidence="2 3" key="1">
    <citation type="submission" date="2016-10" db="EMBL/GenBank/DDBJ databases">
        <authorList>
            <person name="de Groot N.N."/>
        </authorList>
    </citation>
    <scope>NUCLEOTIDE SEQUENCE [LARGE SCALE GENOMIC DNA]</scope>
    <source>
        <strain evidence="2 3">DSM 797</strain>
    </source>
</reference>